<dbReference type="AlphaFoldDB" id="A0A7J0FXQ8"/>
<evidence type="ECO:0000313" key="2">
    <source>
        <dbReference type="EMBL" id="GFZ03482.1"/>
    </source>
</evidence>
<feature type="region of interest" description="Disordered" evidence="1">
    <location>
        <begin position="1"/>
        <end position="109"/>
    </location>
</feature>
<reference evidence="2 3" key="1">
    <citation type="submission" date="2019-07" db="EMBL/GenBank/DDBJ databases">
        <title>De Novo Assembly of kiwifruit Actinidia rufa.</title>
        <authorList>
            <person name="Sugita-Konishi S."/>
            <person name="Sato K."/>
            <person name="Mori E."/>
            <person name="Abe Y."/>
            <person name="Kisaki G."/>
            <person name="Hamano K."/>
            <person name="Suezawa K."/>
            <person name="Otani M."/>
            <person name="Fukuda T."/>
            <person name="Manabe T."/>
            <person name="Gomi K."/>
            <person name="Tabuchi M."/>
            <person name="Akimitsu K."/>
            <person name="Kataoka I."/>
        </authorList>
    </citation>
    <scope>NUCLEOTIDE SEQUENCE [LARGE SCALE GENOMIC DNA]</scope>
    <source>
        <strain evidence="3">cv. Fuchu</strain>
    </source>
</reference>
<sequence length="109" mass="12317">MKKYVTKVRRGHSKGCRRPRSNRKACRRSSEATTRAVEGQRATARPDGGQASTRADSALEPRRSSRNVEVRELHEEDFLSAEKEGDKGYDFESNGERALEGYGEEELET</sequence>
<name>A0A7J0FXQ8_9ERIC</name>
<proteinExistence type="predicted"/>
<accession>A0A7J0FXQ8</accession>
<dbReference type="EMBL" id="BJWL01000016">
    <property type="protein sequence ID" value="GFZ03482.1"/>
    <property type="molecule type" value="Genomic_DNA"/>
</dbReference>
<feature type="compositionally biased region" description="Basic and acidic residues" evidence="1">
    <location>
        <begin position="57"/>
        <end position="99"/>
    </location>
</feature>
<protein>
    <submittedName>
        <fullName evidence="2">Uncharacterized protein</fullName>
    </submittedName>
</protein>
<keyword evidence="3" id="KW-1185">Reference proteome</keyword>
<dbReference type="Proteomes" id="UP000585474">
    <property type="component" value="Unassembled WGS sequence"/>
</dbReference>
<comment type="caution">
    <text evidence="2">The sequence shown here is derived from an EMBL/GenBank/DDBJ whole genome shotgun (WGS) entry which is preliminary data.</text>
</comment>
<gene>
    <name evidence="2" type="ORF">Acr_16g0001060</name>
</gene>
<evidence type="ECO:0000256" key="1">
    <source>
        <dbReference type="SAM" id="MobiDB-lite"/>
    </source>
</evidence>
<evidence type="ECO:0000313" key="3">
    <source>
        <dbReference type="Proteomes" id="UP000585474"/>
    </source>
</evidence>
<feature type="compositionally biased region" description="Basic residues" evidence="1">
    <location>
        <begin position="1"/>
        <end position="27"/>
    </location>
</feature>
<organism evidence="2 3">
    <name type="scientific">Actinidia rufa</name>
    <dbReference type="NCBI Taxonomy" id="165716"/>
    <lineage>
        <taxon>Eukaryota</taxon>
        <taxon>Viridiplantae</taxon>
        <taxon>Streptophyta</taxon>
        <taxon>Embryophyta</taxon>
        <taxon>Tracheophyta</taxon>
        <taxon>Spermatophyta</taxon>
        <taxon>Magnoliopsida</taxon>
        <taxon>eudicotyledons</taxon>
        <taxon>Gunneridae</taxon>
        <taxon>Pentapetalae</taxon>
        <taxon>asterids</taxon>
        <taxon>Ericales</taxon>
        <taxon>Actinidiaceae</taxon>
        <taxon>Actinidia</taxon>
    </lineage>
</organism>